<evidence type="ECO:0000256" key="4">
    <source>
        <dbReference type="ARBA" id="ARBA00022741"/>
    </source>
</evidence>
<dbReference type="InterPro" id="IPR031636">
    <property type="entry name" value="PknG_TPR"/>
</dbReference>
<keyword evidence="6" id="KW-0067">ATP-binding</keyword>
<dbReference type="InterPro" id="IPR011990">
    <property type="entry name" value="TPR-like_helical_dom_sf"/>
</dbReference>
<name>A0ABU2LSH2_9ACTN</name>
<dbReference type="EMBL" id="JAVREM010000025">
    <property type="protein sequence ID" value="MDT0320491.1"/>
    <property type="molecule type" value="Genomic_DNA"/>
</dbReference>
<comment type="catalytic activity">
    <reaction evidence="7">
        <text>L-threonyl-[protein] + ATP = O-phospho-L-threonyl-[protein] + ADP + H(+)</text>
        <dbReference type="Rhea" id="RHEA:46608"/>
        <dbReference type="Rhea" id="RHEA-COMP:11060"/>
        <dbReference type="Rhea" id="RHEA-COMP:11605"/>
        <dbReference type="ChEBI" id="CHEBI:15378"/>
        <dbReference type="ChEBI" id="CHEBI:30013"/>
        <dbReference type="ChEBI" id="CHEBI:30616"/>
        <dbReference type="ChEBI" id="CHEBI:61977"/>
        <dbReference type="ChEBI" id="CHEBI:456216"/>
        <dbReference type="EC" id="2.7.11.1"/>
    </reaction>
</comment>
<dbReference type="Proteomes" id="UP001183420">
    <property type="component" value="Unassembled WGS sequence"/>
</dbReference>
<dbReference type="Pfam" id="PF16919">
    <property type="entry name" value="PknG_rubred"/>
    <property type="match status" value="1"/>
</dbReference>
<evidence type="ECO:0000256" key="3">
    <source>
        <dbReference type="ARBA" id="ARBA00022679"/>
    </source>
</evidence>
<dbReference type="PANTHER" id="PTHR24363:SF0">
    <property type="entry name" value="SERINE_THREONINE KINASE LIKE DOMAIN CONTAINING 1"/>
    <property type="match status" value="1"/>
</dbReference>
<dbReference type="InterPro" id="IPR031634">
    <property type="entry name" value="PknG_rubred"/>
</dbReference>
<dbReference type="InterPro" id="IPR011009">
    <property type="entry name" value="Kinase-like_dom_sf"/>
</dbReference>
<dbReference type="SUPFAM" id="SSF56112">
    <property type="entry name" value="Protein kinase-like (PK-like)"/>
    <property type="match status" value="1"/>
</dbReference>
<dbReference type="CDD" id="cd14014">
    <property type="entry name" value="STKc_PknB_like"/>
    <property type="match status" value="1"/>
</dbReference>
<dbReference type="Gene3D" id="1.10.510.10">
    <property type="entry name" value="Transferase(Phosphotransferase) domain 1"/>
    <property type="match status" value="1"/>
</dbReference>
<evidence type="ECO:0000259" key="10">
    <source>
        <dbReference type="PROSITE" id="PS50011"/>
    </source>
</evidence>
<evidence type="ECO:0000256" key="9">
    <source>
        <dbReference type="SAM" id="MobiDB-lite"/>
    </source>
</evidence>
<evidence type="ECO:0000313" key="12">
    <source>
        <dbReference type="Proteomes" id="UP001183420"/>
    </source>
</evidence>
<sequence length="1087" mass="114559">MEVPCQRPGCQGSYEDVGGGELYCGDCGLAPVVSPLGMLGENATGLSGALRSPVAAGAAGPLEDDPSSSRPSRPSRSQSSRRSVSGRLSRSLSGGLAVDSVSVRSSRSSASGTARSRLGAGLVTMPGVPRPDPLSAVLEDPEVPERKRFCGNSDCGAPVGRARAGRPGRTEGFCTRCGHPYSFVPKLQPGDVVRDQYEIAGCLAHGGLGWIYLAIDRAVSDRWVVLKGLLDTGDEDAMAAAISERRFLAEIEHSSIVRIYNFVEHLDRRTGSMDGYIVMEYVGGKSLKEIANERRAPDGHRDPLPVEVACAYGIEALDALGYLHSRNLLYCDFKVDNAIQQDDQLKLIDMGAVRRMDDQESAIYGTVGYQAPEVAEIGPSVASDLYTVARTLAVLTFDFQGYTTFYADSLPDPENIEVFQQYESFYRFLVRATDPDPWRRFGSAQEMAEQLTGVLREIVAVNTGQPRPALSQLFGRELGVVDTELVPRPEGEVSQLGAGPRRRRLRGAKPLRGAAAAAAAPQARPAGEGRPWPADGGPPARHGTAWPGPAGSLPAGGSRPWPAGEPAETGTGAPHSGFGPDTRPGWPEHGNGPGQGDGRAAWTPTQHAAGDPHGPGPEPAEAGTGAPHGGFGPDTRPGWSEHGNGPNQPAARAWAPAQHTAAGDPHEPGTHAPPPWPAGEPAARGAGVPPEAGAREPHDAGGPEARVAWATAQHAAGDPQATGDSRPWSEAEAAAARRGLREPDGSPEPPAWPAAGEPAEGPAMAAPAGGDPPRTVQLDLRAVALALPVPRVDPGDANAGFLAGLMATSPADLLVALRAAPTDSIEVRIRELRAYLEVGDGRSLAIARASAAGLAERRGSDWRVVWYRGLTALVTRDWETAALAFDATYDAFPGELAPKLALAVCAEVLGQLDNAADYYELVWSTDPSHVSAGFGLARVRLAAGDRRGAVAALESVPETSAHYTAARVAAVRARLRQRAATPDLLPDLLAAGAQLAALRGAGLEPWLAEQLSCEVLGSALDWVISCPGPFPEQTDQGRQLLGEPLNETGVRLGLERSYRRLARLAPTRSERIELVEAANRFRPRTWV</sequence>
<gene>
    <name evidence="11" type="ORF">RNC47_19320</name>
</gene>
<feature type="region of interest" description="Disordered" evidence="9">
    <location>
        <begin position="509"/>
        <end position="774"/>
    </location>
</feature>
<dbReference type="SUPFAM" id="SSF48452">
    <property type="entry name" value="TPR-like"/>
    <property type="match status" value="1"/>
</dbReference>
<dbReference type="InterPro" id="IPR000719">
    <property type="entry name" value="Prot_kinase_dom"/>
</dbReference>
<accession>A0ABU2LSH2</accession>
<evidence type="ECO:0000256" key="1">
    <source>
        <dbReference type="ARBA" id="ARBA00012513"/>
    </source>
</evidence>
<dbReference type="RefSeq" id="WP_311600486.1">
    <property type="nucleotide sequence ID" value="NZ_JAVREM010000025.1"/>
</dbReference>
<keyword evidence="12" id="KW-1185">Reference proteome</keyword>
<feature type="compositionally biased region" description="Low complexity" evidence="9">
    <location>
        <begin position="679"/>
        <end position="692"/>
    </location>
</feature>
<keyword evidence="4" id="KW-0547">Nucleotide-binding</keyword>
<evidence type="ECO:0000256" key="5">
    <source>
        <dbReference type="ARBA" id="ARBA00022777"/>
    </source>
</evidence>
<reference evidence="12" key="1">
    <citation type="submission" date="2023-07" db="EMBL/GenBank/DDBJ databases">
        <title>30 novel species of actinomycetes from the DSMZ collection.</title>
        <authorList>
            <person name="Nouioui I."/>
        </authorList>
    </citation>
    <scope>NUCLEOTIDE SEQUENCE [LARGE SCALE GENOMIC DNA]</scope>
    <source>
        <strain evidence="12">DSM 44918</strain>
    </source>
</reference>
<keyword evidence="3" id="KW-0808">Transferase</keyword>
<dbReference type="PROSITE" id="PS50011">
    <property type="entry name" value="PROTEIN_KINASE_DOM"/>
    <property type="match status" value="1"/>
</dbReference>
<keyword evidence="5" id="KW-0418">Kinase</keyword>
<organism evidence="11 12">
    <name type="scientific">Streptomyces millisiae</name>
    <dbReference type="NCBI Taxonomy" id="3075542"/>
    <lineage>
        <taxon>Bacteria</taxon>
        <taxon>Bacillati</taxon>
        <taxon>Actinomycetota</taxon>
        <taxon>Actinomycetes</taxon>
        <taxon>Kitasatosporales</taxon>
        <taxon>Streptomycetaceae</taxon>
        <taxon>Streptomyces</taxon>
    </lineage>
</organism>
<evidence type="ECO:0000256" key="6">
    <source>
        <dbReference type="ARBA" id="ARBA00022840"/>
    </source>
</evidence>
<protein>
    <recommendedName>
        <fullName evidence="1">non-specific serine/threonine protein kinase</fullName>
        <ecNumber evidence="1">2.7.11.1</ecNumber>
    </recommendedName>
</protein>
<feature type="domain" description="Protein kinase" evidence="10">
    <location>
        <begin position="197"/>
        <end position="486"/>
    </location>
</feature>
<feature type="compositionally biased region" description="Low complexity" evidence="9">
    <location>
        <begin position="510"/>
        <end position="531"/>
    </location>
</feature>
<dbReference type="Pfam" id="PF16918">
    <property type="entry name" value="PknG_TPR"/>
    <property type="match status" value="1"/>
</dbReference>
<evidence type="ECO:0000256" key="7">
    <source>
        <dbReference type="ARBA" id="ARBA00047899"/>
    </source>
</evidence>
<dbReference type="PANTHER" id="PTHR24363">
    <property type="entry name" value="SERINE/THREONINE PROTEIN KINASE"/>
    <property type="match status" value="1"/>
</dbReference>
<feature type="compositionally biased region" description="Low complexity" evidence="9">
    <location>
        <begin position="547"/>
        <end position="560"/>
    </location>
</feature>
<evidence type="ECO:0000313" key="11">
    <source>
        <dbReference type="EMBL" id="MDT0320491.1"/>
    </source>
</evidence>
<feature type="region of interest" description="Disordered" evidence="9">
    <location>
        <begin position="56"/>
        <end position="126"/>
    </location>
</feature>
<dbReference type="SMART" id="SM00220">
    <property type="entry name" value="S_TKc"/>
    <property type="match status" value="1"/>
</dbReference>
<comment type="caution">
    <text evidence="11">The sequence shown here is derived from an EMBL/GenBank/DDBJ whole genome shotgun (WGS) entry which is preliminary data.</text>
</comment>
<feature type="compositionally biased region" description="Low complexity" evidence="9">
    <location>
        <begin position="68"/>
        <end position="121"/>
    </location>
</feature>
<comment type="catalytic activity">
    <reaction evidence="8">
        <text>L-seryl-[protein] + ATP = O-phospho-L-seryl-[protein] + ADP + H(+)</text>
        <dbReference type="Rhea" id="RHEA:17989"/>
        <dbReference type="Rhea" id="RHEA-COMP:9863"/>
        <dbReference type="Rhea" id="RHEA-COMP:11604"/>
        <dbReference type="ChEBI" id="CHEBI:15378"/>
        <dbReference type="ChEBI" id="CHEBI:29999"/>
        <dbReference type="ChEBI" id="CHEBI:30616"/>
        <dbReference type="ChEBI" id="CHEBI:83421"/>
        <dbReference type="ChEBI" id="CHEBI:456216"/>
        <dbReference type="EC" id="2.7.11.1"/>
    </reaction>
</comment>
<keyword evidence="2" id="KW-0723">Serine/threonine-protein kinase</keyword>
<evidence type="ECO:0000256" key="8">
    <source>
        <dbReference type="ARBA" id="ARBA00048679"/>
    </source>
</evidence>
<dbReference type="Gene3D" id="3.30.200.20">
    <property type="entry name" value="Phosphorylase Kinase, domain 1"/>
    <property type="match status" value="1"/>
</dbReference>
<dbReference type="EC" id="2.7.11.1" evidence="1"/>
<dbReference type="Pfam" id="PF00069">
    <property type="entry name" value="Pkinase"/>
    <property type="match status" value="1"/>
</dbReference>
<dbReference type="Gene3D" id="1.25.40.10">
    <property type="entry name" value="Tetratricopeptide repeat domain"/>
    <property type="match status" value="1"/>
</dbReference>
<evidence type="ECO:0000256" key="2">
    <source>
        <dbReference type="ARBA" id="ARBA00022527"/>
    </source>
</evidence>
<proteinExistence type="predicted"/>
<feature type="compositionally biased region" description="Low complexity" evidence="9">
    <location>
        <begin position="753"/>
        <end position="773"/>
    </location>
</feature>